<feature type="domain" description="Ubiquitin-like" evidence="3">
    <location>
        <begin position="247"/>
        <end position="315"/>
    </location>
</feature>
<accession>A0A1I8BSA8</accession>
<dbReference type="InterPro" id="IPR029071">
    <property type="entry name" value="Ubiquitin-like_domsf"/>
</dbReference>
<feature type="transmembrane region" description="Helical" evidence="2">
    <location>
        <begin position="446"/>
        <end position="466"/>
    </location>
</feature>
<reference evidence="5" key="1">
    <citation type="submission" date="2016-11" db="UniProtKB">
        <authorList>
            <consortium name="WormBaseParasite"/>
        </authorList>
    </citation>
    <scope>IDENTIFICATION</scope>
</reference>
<feature type="compositionally biased region" description="Polar residues" evidence="1">
    <location>
        <begin position="326"/>
        <end position="348"/>
    </location>
</feature>
<dbReference type="Gene3D" id="3.10.20.90">
    <property type="entry name" value="Phosphatidylinositol 3-kinase Catalytic Subunit, Chain A, domain 1"/>
    <property type="match status" value="1"/>
</dbReference>
<evidence type="ECO:0000313" key="4">
    <source>
        <dbReference type="Proteomes" id="UP000095281"/>
    </source>
</evidence>
<keyword evidence="4" id="KW-1185">Reference proteome</keyword>
<dbReference type="PROSITE" id="PS50053">
    <property type="entry name" value="UBIQUITIN_2"/>
    <property type="match status" value="1"/>
</dbReference>
<feature type="region of interest" description="Disordered" evidence="1">
    <location>
        <begin position="326"/>
        <end position="350"/>
    </location>
</feature>
<dbReference type="WBParaSite" id="MhA1_Contig45.frz3.gene9">
    <property type="protein sequence ID" value="MhA1_Contig45.frz3.gene9"/>
    <property type="gene ID" value="MhA1_Contig45.frz3.gene9"/>
</dbReference>
<dbReference type="InterPro" id="IPR040352">
    <property type="entry name" value="TMUB1/2"/>
</dbReference>
<feature type="compositionally biased region" description="Low complexity" evidence="1">
    <location>
        <begin position="225"/>
        <end position="241"/>
    </location>
</feature>
<dbReference type="Pfam" id="PF00240">
    <property type="entry name" value="ubiquitin"/>
    <property type="match status" value="1"/>
</dbReference>
<dbReference type="Proteomes" id="UP000095281">
    <property type="component" value="Unplaced"/>
</dbReference>
<feature type="transmembrane region" description="Helical" evidence="2">
    <location>
        <begin position="473"/>
        <end position="490"/>
    </location>
</feature>
<keyword evidence="2" id="KW-0472">Membrane</keyword>
<evidence type="ECO:0000256" key="1">
    <source>
        <dbReference type="SAM" id="MobiDB-lite"/>
    </source>
</evidence>
<dbReference type="PANTHER" id="PTHR14557">
    <property type="entry name" value="PROTEIN C7ORF21"/>
    <property type="match status" value="1"/>
</dbReference>
<evidence type="ECO:0000313" key="5">
    <source>
        <dbReference type="WBParaSite" id="MhA1_Contig45.frz3.gene9"/>
    </source>
</evidence>
<dbReference type="PANTHER" id="PTHR14557:SF5">
    <property type="entry name" value="UBIQUITIN-LIKE DOMAIN-CONTAINING PROTEIN"/>
    <property type="match status" value="1"/>
</dbReference>
<keyword evidence="2" id="KW-1133">Transmembrane helix</keyword>
<organism evidence="4 5">
    <name type="scientific">Meloidogyne hapla</name>
    <name type="common">Root-knot nematode worm</name>
    <dbReference type="NCBI Taxonomy" id="6305"/>
    <lineage>
        <taxon>Eukaryota</taxon>
        <taxon>Metazoa</taxon>
        <taxon>Ecdysozoa</taxon>
        <taxon>Nematoda</taxon>
        <taxon>Chromadorea</taxon>
        <taxon>Rhabditida</taxon>
        <taxon>Tylenchina</taxon>
        <taxon>Tylenchomorpha</taxon>
        <taxon>Tylenchoidea</taxon>
        <taxon>Meloidogynidae</taxon>
        <taxon>Meloidogyninae</taxon>
        <taxon>Meloidogyne</taxon>
    </lineage>
</organism>
<feature type="region of interest" description="Disordered" evidence="1">
    <location>
        <begin position="200"/>
        <end position="241"/>
    </location>
</feature>
<evidence type="ECO:0000259" key="3">
    <source>
        <dbReference type="PROSITE" id="PS50053"/>
    </source>
</evidence>
<feature type="compositionally biased region" description="Low complexity" evidence="1">
    <location>
        <begin position="140"/>
        <end position="156"/>
    </location>
</feature>
<dbReference type="InterPro" id="IPR000626">
    <property type="entry name" value="Ubiquitin-like_dom"/>
</dbReference>
<dbReference type="GO" id="GO:0036503">
    <property type="term" value="P:ERAD pathway"/>
    <property type="evidence" value="ECO:0007669"/>
    <property type="project" value="InterPro"/>
</dbReference>
<dbReference type="SMART" id="SM00213">
    <property type="entry name" value="UBQ"/>
    <property type="match status" value="1"/>
</dbReference>
<dbReference type="CDD" id="cd17057">
    <property type="entry name" value="Ubl_TMUB1_like"/>
    <property type="match status" value="1"/>
</dbReference>
<dbReference type="AlphaFoldDB" id="A0A1I8BSA8"/>
<proteinExistence type="predicted"/>
<keyword evidence="2" id="KW-0812">Transmembrane</keyword>
<feature type="transmembrane region" description="Helical" evidence="2">
    <location>
        <begin position="360"/>
        <end position="378"/>
    </location>
</feature>
<sequence length="503" mass="57533">MVAYISLLFPIIPNLELDERAKNVKIQYFNPDIKMTTYQIANIYNPKVKFSFHNIERRNAKYGFEVGYVRFSVGISKMKKKQRDPHCLFSLILTIVIFCVWESTSVSSNNSYFNSWVVLLRNSRRRSVLVIPIGELDTLNTTDSTDSSSTPNTPESLASEESSDQSGDASNRCFVVQAPSTTLSISPQLLSAILNHNSFSTMNSQPSNEQEREEQASPPASEQVNESSQNDENNMDNNPPNLSADSICIRIKFLDDSLKIVHSNKNVSIGIFKRQHFSEELKSGKIIRLIFQGRLLRDDQSTLEHYGLTDQCVLHCHIGTRPYNTNNAGNDTNRAENAQNGEAPSNSPGILGGGPRMIETGFWLILFNFVLSYVWNLVRIVWEWANRQEEEVAPTGTVSSFLFHLRQRIRRFFSVFLDILVGPAFVRQETQQHRHPDDNRYNIGNLMALIVFVKFLLLWSFVLVYPQFTDRRSLFFLSMLTSTSGLYFYFSRANALQRQRRSN</sequence>
<evidence type="ECO:0000256" key="2">
    <source>
        <dbReference type="SAM" id="Phobius"/>
    </source>
</evidence>
<feature type="region of interest" description="Disordered" evidence="1">
    <location>
        <begin position="140"/>
        <end position="169"/>
    </location>
</feature>
<dbReference type="SUPFAM" id="SSF54236">
    <property type="entry name" value="Ubiquitin-like"/>
    <property type="match status" value="1"/>
</dbReference>
<name>A0A1I8BSA8_MELHA</name>
<protein>
    <submittedName>
        <fullName evidence="5">Ubiquitin-like domain-containing protein</fullName>
    </submittedName>
</protein>